<keyword evidence="6 8" id="KW-1133">Transmembrane helix</keyword>
<evidence type="ECO:0000256" key="2">
    <source>
        <dbReference type="ARBA" id="ARBA00010735"/>
    </source>
</evidence>
<keyword evidence="10" id="KW-1185">Reference proteome</keyword>
<comment type="similarity">
    <text evidence="2">Belongs to the AzlC family.</text>
</comment>
<dbReference type="RefSeq" id="WP_132879760.1">
    <property type="nucleotide sequence ID" value="NZ_SLXQ01000014.1"/>
</dbReference>
<dbReference type="InterPro" id="IPR011606">
    <property type="entry name" value="Brnchd-chn_aa_trnsp_permease"/>
</dbReference>
<dbReference type="EMBL" id="SLXQ01000014">
    <property type="protein sequence ID" value="TCP46318.1"/>
    <property type="molecule type" value="Genomic_DNA"/>
</dbReference>
<keyword evidence="5 8" id="KW-0812">Transmembrane</keyword>
<feature type="transmembrane region" description="Helical" evidence="8">
    <location>
        <begin position="188"/>
        <end position="218"/>
    </location>
</feature>
<evidence type="ECO:0000313" key="10">
    <source>
        <dbReference type="Proteomes" id="UP000294911"/>
    </source>
</evidence>
<reference evidence="9 10" key="1">
    <citation type="submission" date="2019-03" db="EMBL/GenBank/DDBJ databases">
        <title>Genomic Encyclopedia of Type Strains, Phase IV (KMG-IV): sequencing the most valuable type-strain genomes for metagenomic binning, comparative biology and taxonomic classification.</title>
        <authorList>
            <person name="Goeker M."/>
        </authorList>
    </citation>
    <scope>NUCLEOTIDE SEQUENCE [LARGE SCALE GENOMIC DNA]</scope>
    <source>
        <strain evidence="9 10">DSM 45765</strain>
    </source>
</reference>
<keyword evidence="3" id="KW-0813">Transport</keyword>
<evidence type="ECO:0000313" key="9">
    <source>
        <dbReference type="EMBL" id="TCP46318.1"/>
    </source>
</evidence>
<dbReference type="OrthoDB" id="5195391at2"/>
<dbReference type="Proteomes" id="UP000294911">
    <property type="component" value="Unassembled WGS sequence"/>
</dbReference>
<evidence type="ECO:0000256" key="6">
    <source>
        <dbReference type="ARBA" id="ARBA00022989"/>
    </source>
</evidence>
<sequence length="230" mass="23547">MRSLWKTLDRALLRDIALVNLAIGVVGLSFGAIATSSGFPLWVPMLMSLVILSGAAQFTLVGVLAAGGGPVAGVLAGLVVGARHLPFGFAVGGLLGPRRWQRLVGSHLMIDEVVAFALAQSDPRRARAAYWACGVALIICWNIGTLIGALAANIVPDTDAFGLDAAFPAVLLALVLPSLREAGPLRAALLGGAVALATAPLLPEGVPVLLALVGLLVVGKLRTGESEVRT</sequence>
<comment type="subcellular location">
    <subcellularLocation>
        <location evidence="1">Cell membrane</location>
        <topology evidence="1">Multi-pass membrane protein</topology>
    </subcellularLocation>
</comment>
<gene>
    <name evidence="9" type="ORF">EV191_114115</name>
</gene>
<comment type="caution">
    <text evidence="9">The sequence shown here is derived from an EMBL/GenBank/DDBJ whole genome shotgun (WGS) entry which is preliminary data.</text>
</comment>
<feature type="transmembrane region" description="Helical" evidence="8">
    <location>
        <begin position="131"/>
        <end position="154"/>
    </location>
</feature>
<evidence type="ECO:0000256" key="7">
    <source>
        <dbReference type="ARBA" id="ARBA00023136"/>
    </source>
</evidence>
<name>A0A4R2QDK2_9PSEU</name>
<dbReference type="PANTHER" id="PTHR34979:SF1">
    <property type="entry name" value="INNER MEMBRANE PROTEIN YGAZ"/>
    <property type="match status" value="1"/>
</dbReference>
<keyword evidence="7 8" id="KW-0472">Membrane</keyword>
<proteinExistence type="inferred from homology"/>
<dbReference type="Pfam" id="PF03591">
    <property type="entry name" value="AzlC"/>
    <property type="match status" value="1"/>
</dbReference>
<dbReference type="AlphaFoldDB" id="A0A4R2QDK2"/>
<evidence type="ECO:0000256" key="4">
    <source>
        <dbReference type="ARBA" id="ARBA00022475"/>
    </source>
</evidence>
<protein>
    <submittedName>
        <fullName evidence="9">4-azaleucine resistance transporter AzlC</fullName>
    </submittedName>
</protein>
<dbReference type="PANTHER" id="PTHR34979">
    <property type="entry name" value="INNER MEMBRANE PROTEIN YGAZ"/>
    <property type="match status" value="1"/>
</dbReference>
<evidence type="ECO:0000256" key="8">
    <source>
        <dbReference type="SAM" id="Phobius"/>
    </source>
</evidence>
<evidence type="ECO:0000256" key="5">
    <source>
        <dbReference type="ARBA" id="ARBA00022692"/>
    </source>
</evidence>
<evidence type="ECO:0000256" key="1">
    <source>
        <dbReference type="ARBA" id="ARBA00004651"/>
    </source>
</evidence>
<organism evidence="9 10">
    <name type="scientific">Tamaricihabitans halophyticus</name>
    <dbReference type="NCBI Taxonomy" id="1262583"/>
    <lineage>
        <taxon>Bacteria</taxon>
        <taxon>Bacillati</taxon>
        <taxon>Actinomycetota</taxon>
        <taxon>Actinomycetes</taxon>
        <taxon>Pseudonocardiales</taxon>
        <taxon>Pseudonocardiaceae</taxon>
        <taxon>Tamaricihabitans</taxon>
    </lineage>
</organism>
<accession>A0A4R2QDK2</accession>
<dbReference type="GO" id="GO:0005886">
    <property type="term" value="C:plasma membrane"/>
    <property type="evidence" value="ECO:0007669"/>
    <property type="project" value="UniProtKB-SubCell"/>
</dbReference>
<keyword evidence="4" id="KW-1003">Cell membrane</keyword>
<dbReference type="GO" id="GO:1903785">
    <property type="term" value="P:L-valine transmembrane transport"/>
    <property type="evidence" value="ECO:0007669"/>
    <property type="project" value="TreeGrafter"/>
</dbReference>
<evidence type="ECO:0000256" key="3">
    <source>
        <dbReference type="ARBA" id="ARBA00022448"/>
    </source>
</evidence>
<feature type="transmembrane region" description="Helical" evidence="8">
    <location>
        <begin position="12"/>
        <end position="35"/>
    </location>
</feature>